<comment type="caution">
    <text evidence="3">The sequence shown here is derived from an EMBL/GenBank/DDBJ whole genome shotgun (WGS) entry which is preliminary data.</text>
</comment>
<keyword evidence="2" id="KW-0732">Signal</keyword>
<feature type="signal peptide" evidence="2">
    <location>
        <begin position="1"/>
        <end position="21"/>
    </location>
</feature>
<reference evidence="3 4" key="1">
    <citation type="journal article" date="2019" name="Genome Biol. Evol.">
        <title>Insights into the evolution of the New World diploid cottons (Gossypium, subgenus Houzingenia) based on genome sequencing.</title>
        <authorList>
            <person name="Grover C.E."/>
            <person name="Arick M.A. 2nd"/>
            <person name="Thrash A."/>
            <person name="Conover J.L."/>
            <person name="Sanders W.S."/>
            <person name="Peterson D.G."/>
            <person name="Frelichowski J.E."/>
            <person name="Scheffler J.A."/>
            <person name="Scheffler B.E."/>
            <person name="Wendel J.F."/>
        </authorList>
    </citation>
    <scope>NUCLEOTIDE SEQUENCE [LARGE SCALE GENOMIC DNA]</scope>
    <source>
        <strain evidence="3">8</strain>
        <tissue evidence="3">Leaf</tissue>
    </source>
</reference>
<keyword evidence="1" id="KW-1133">Transmembrane helix</keyword>
<evidence type="ECO:0000256" key="2">
    <source>
        <dbReference type="SAM" id="SignalP"/>
    </source>
</evidence>
<evidence type="ECO:0000313" key="4">
    <source>
        <dbReference type="Proteomes" id="UP000593578"/>
    </source>
</evidence>
<feature type="transmembrane region" description="Helical" evidence="1">
    <location>
        <begin position="37"/>
        <end position="55"/>
    </location>
</feature>
<name>A0A7J8QJ74_GOSRA</name>
<dbReference type="AlphaFoldDB" id="A0A7J8QJ74"/>
<evidence type="ECO:0000313" key="3">
    <source>
        <dbReference type="EMBL" id="MBA0601266.1"/>
    </source>
</evidence>
<gene>
    <name evidence="3" type="ORF">Gorai_004447</name>
</gene>
<keyword evidence="1" id="KW-0812">Transmembrane</keyword>
<evidence type="ECO:0000256" key="1">
    <source>
        <dbReference type="SAM" id="Phobius"/>
    </source>
</evidence>
<keyword evidence="1" id="KW-0472">Membrane</keyword>
<feature type="chain" id="PRO_5029808037" description="CASP-like protein" evidence="2">
    <location>
        <begin position="22"/>
        <end position="81"/>
    </location>
</feature>
<protein>
    <recommendedName>
        <fullName evidence="5">CASP-like protein</fullName>
    </recommendedName>
</protein>
<accession>A0A7J8QJ74</accession>
<organism evidence="3 4">
    <name type="scientific">Gossypium raimondii</name>
    <name type="common">Peruvian cotton</name>
    <name type="synonym">Gossypium klotzschianum subsp. raimondii</name>
    <dbReference type="NCBI Taxonomy" id="29730"/>
    <lineage>
        <taxon>Eukaryota</taxon>
        <taxon>Viridiplantae</taxon>
        <taxon>Streptophyta</taxon>
        <taxon>Embryophyta</taxon>
        <taxon>Tracheophyta</taxon>
        <taxon>Spermatophyta</taxon>
        <taxon>Magnoliopsida</taxon>
        <taxon>eudicotyledons</taxon>
        <taxon>Gunneridae</taxon>
        <taxon>Pentapetalae</taxon>
        <taxon>rosids</taxon>
        <taxon>malvids</taxon>
        <taxon>Malvales</taxon>
        <taxon>Malvaceae</taxon>
        <taxon>Malvoideae</taxon>
        <taxon>Gossypium</taxon>
    </lineage>
</organism>
<dbReference type="EMBL" id="JABEZZ010000012">
    <property type="protein sequence ID" value="MBA0601266.1"/>
    <property type="molecule type" value="Genomic_DNA"/>
</dbReference>
<dbReference type="Proteomes" id="UP000593578">
    <property type="component" value="Unassembled WGS sequence"/>
</dbReference>
<sequence length="81" mass="9090">MVKWLMITWIFALIFSNVVQASNRLSVGFEPPKYVTITGDVATMIVIQLAVIVTLRDSHRCAPIAAKKRCLLLQSKITIMD</sequence>
<proteinExistence type="predicted"/>
<evidence type="ECO:0008006" key="5">
    <source>
        <dbReference type="Google" id="ProtNLM"/>
    </source>
</evidence>